<feature type="non-terminal residue" evidence="2">
    <location>
        <position position="201"/>
    </location>
</feature>
<feature type="non-terminal residue" evidence="2">
    <location>
        <position position="1"/>
    </location>
</feature>
<dbReference type="OrthoDB" id="412132at2759"/>
<accession>A0A813CRS4</accession>
<gene>
    <name evidence="2" type="ORF">SNEC2469_LOCUS35516</name>
</gene>
<comment type="caution">
    <text evidence="2">The sequence shown here is derived from an EMBL/GenBank/DDBJ whole genome shotgun (WGS) entry which is preliminary data.</text>
</comment>
<protein>
    <submittedName>
        <fullName evidence="2">Uncharacterized protein</fullName>
    </submittedName>
</protein>
<organism evidence="2 3">
    <name type="scientific">Symbiodinium necroappetens</name>
    <dbReference type="NCBI Taxonomy" id="1628268"/>
    <lineage>
        <taxon>Eukaryota</taxon>
        <taxon>Sar</taxon>
        <taxon>Alveolata</taxon>
        <taxon>Dinophyceae</taxon>
        <taxon>Suessiales</taxon>
        <taxon>Symbiodiniaceae</taxon>
        <taxon>Symbiodinium</taxon>
    </lineage>
</organism>
<proteinExistence type="predicted"/>
<dbReference type="EMBL" id="CAJNJA010103195">
    <property type="protein sequence ID" value="CAE7945160.1"/>
    <property type="molecule type" value="Genomic_DNA"/>
</dbReference>
<sequence length="201" mass="23036">AGVNVGTTEYKLPDDTEESALKAQWLVLSRHCRKEYQSSFSQVSPTTTTTTPLSSTTPLDRDVVPKSLPAGVYAKLVEDYNKITLDGVRRRFPEKQLLGAEKVLARMYHEHHTSKLYTATPLGEIMAQRVWTSFDTINSNRKKDPSEKKLIIDEKNQISEKSQDDWDVRGQWMLIDATQALRWAWILLKYDSETAINKYVD</sequence>
<evidence type="ECO:0000256" key="1">
    <source>
        <dbReference type="SAM" id="MobiDB-lite"/>
    </source>
</evidence>
<feature type="region of interest" description="Disordered" evidence="1">
    <location>
        <begin position="39"/>
        <end position="60"/>
    </location>
</feature>
<name>A0A813CRS4_9DINO</name>
<dbReference type="Proteomes" id="UP000601435">
    <property type="component" value="Unassembled WGS sequence"/>
</dbReference>
<keyword evidence="3" id="KW-1185">Reference proteome</keyword>
<dbReference type="AlphaFoldDB" id="A0A813CRS4"/>
<feature type="compositionally biased region" description="Low complexity" evidence="1">
    <location>
        <begin position="44"/>
        <end position="58"/>
    </location>
</feature>
<reference evidence="2" key="1">
    <citation type="submission" date="2021-02" db="EMBL/GenBank/DDBJ databases">
        <authorList>
            <person name="Dougan E. K."/>
            <person name="Rhodes N."/>
            <person name="Thang M."/>
            <person name="Chan C."/>
        </authorList>
    </citation>
    <scope>NUCLEOTIDE SEQUENCE</scope>
</reference>
<evidence type="ECO:0000313" key="2">
    <source>
        <dbReference type="EMBL" id="CAE7945160.1"/>
    </source>
</evidence>
<evidence type="ECO:0000313" key="3">
    <source>
        <dbReference type="Proteomes" id="UP000601435"/>
    </source>
</evidence>